<keyword evidence="3" id="KW-0238">DNA-binding</keyword>
<evidence type="ECO:0000256" key="2">
    <source>
        <dbReference type="ARBA" id="ARBA00022908"/>
    </source>
</evidence>
<evidence type="ECO:0000259" key="6">
    <source>
        <dbReference type="PROSITE" id="PS51898"/>
    </source>
</evidence>
<feature type="compositionally biased region" description="Basic residues" evidence="5">
    <location>
        <begin position="1"/>
        <end position="21"/>
    </location>
</feature>
<dbReference type="EMBL" id="SMTL01000009">
    <property type="protein sequence ID" value="TDK29811.1"/>
    <property type="molecule type" value="Genomic_DNA"/>
</dbReference>
<evidence type="ECO:0000313" key="7">
    <source>
        <dbReference type="EMBL" id="TDK29811.1"/>
    </source>
</evidence>
<feature type="domain" description="Tyr recombinase" evidence="6">
    <location>
        <begin position="27"/>
        <end position="215"/>
    </location>
</feature>
<dbReference type="PANTHER" id="PTHR30349">
    <property type="entry name" value="PHAGE INTEGRASE-RELATED"/>
    <property type="match status" value="1"/>
</dbReference>
<dbReference type="GO" id="GO:0015074">
    <property type="term" value="P:DNA integration"/>
    <property type="evidence" value="ECO:0007669"/>
    <property type="project" value="UniProtKB-KW"/>
</dbReference>
<reference evidence="7 8" key="1">
    <citation type="submission" date="2019-03" db="EMBL/GenBank/DDBJ databases">
        <title>Rhizobium sp. nov., an bacterium isolated from biocrust in Mu Us Desert.</title>
        <authorList>
            <person name="Lixiong L."/>
        </authorList>
    </citation>
    <scope>NUCLEOTIDE SEQUENCE [LARGE SCALE GENOMIC DNA]</scope>
    <source>
        <strain evidence="7 8">SPY-1</strain>
    </source>
</reference>
<name>A0A4R5U6G9_9HYPH</name>
<keyword evidence="4" id="KW-0233">DNA recombination</keyword>
<dbReference type="OrthoDB" id="67979at2"/>
<comment type="similarity">
    <text evidence="1">Belongs to the 'phage' integrase family.</text>
</comment>
<dbReference type="GO" id="GO:0006310">
    <property type="term" value="P:DNA recombination"/>
    <property type="evidence" value="ECO:0007669"/>
    <property type="project" value="UniProtKB-KW"/>
</dbReference>
<evidence type="ECO:0000256" key="1">
    <source>
        <dbReference type="ARBA" id="ARBA00008857"/>
    </source>
</evidence>
<dbReference type="RefSeq" id="WP_133318276.1">
    <property type="nucleotide sequence ID" value="NZ_SMTL01000009.1"/>
</dbReference>
<dbReference type="InterPro" id="IPR011010">
    <property type="entry name" value="DNA_brk_join_enz"/>
</dbReference>
<accession>A0A4R5U6G9</accession>
<dbReference type="PANTHER" id="PTHR30349:SF41">
    <property type="entry name" value="INTEGRASE_RECOMBINASE PROTEIN MJ0367-RELATED"/>
    <property type="match status" value="1"/>
</dbReference>
<keyword evidence="8" id="KW-1185">Reference proteome</keyword>
<dbReference type="CDD" id="cd00397">
    <property type="entry name" value="DNA_BRE_C"/>
    <property type="match status" value="1"/>
</dbReference>
<dbReference type="InterPro" id="IPR013762">
    <property type="entry name" value="Integrase-like_cat_sf"/>
</dbReference>
<feature type="region of interest" description="Disordered" evidence="5">
    <location>
        <begin position="1"/>
        <end position="26"/>
    </location>
</feature>
<dbReference type="AlphaFoldDB" id="A0A4R5U6G9"/>
<proteinExistence type="inferred from homology"/>
<dbReference type="GO" id="GO:0003677">
    <property type="term" value="F:DNA binding"/>
    <property type="evidence" value="ECO:0007669"/>
    <property type="project" value="UniProtKB-KW"/>
</dbReference>
<dbReference type="Gene3D" id="1.10.443.10">
    <property type="entry name" value="Intergrase catalytic core"/>
    <property type="match status" value="1"/>
</dbReference>
<dbReference type="InterPro" id="IPR050090">
    <property type="entry name" value="Tyrosine_recombinase_XerCD"/>
</dbReference>
<evidence type="ECO:0000256" key="3">
    <source>
        <dbReference type="ARBA" id="ARBA00023125"/>
    </source>
</evidence>
<dbReference type="SUPFAM" id="SSF56349">
    <property type="entry name" value="DNA breaking-rejoining enzymes"/>
    <property type="match status" value="1"/>
</dbReference>
<protein>
    <submittedName>
        <fullName evidence="7">Site-specific integrase</fullName>
    </submittedName>
</protein>
<dbReference type="Proteomes" id="UP000295238">
    <property type="component" value="Unassembled WGS sequence"/>
</dbReference>
<keyword evidence="2" id="KW-0229">DNA integration</keyword>
<evidence type="ECO:0000313" key="8">
    <source>
        <dbReference type="Proteomes" id="UP000295238"/>
    </source>
</evidence>
<organism evidence="7 8">
    <name type="scientific">Rhizobium deserti</name>
    <dbReference type="NCBI Taxonomy" id="2547961"/>
    <lineage>
        <taxon>Bacteria</taxon>
        <taxon>Pseudomonadati</taxon>
        <taxon>Pseudomonadota</taxon>
        <taxon>Alphaproteobacteria</taxon>
        <taxon>Hyphomicrobiales</taxon>
        <taxon>Rhizobiaceae</taxon>
        <taxon>Rhizobium/Agrobacterium group</taxon>
        <taxon>Rhizobium</taxon>
    </lineage>
</organism>
<dbReference type="InterPro" id="IPR002104">
    <property type="entry name" value="Integrase_catalytic"/>
</dbReference>
<evidence type="ECO:0000256" key="4">
    <source>
        <dbReference type="ARBA" id="ARBA00023172"/>
    </source>
</evidence>
<comment type="caution">
    <text evidence="7">The sequence shown here is derived from an EMBL/GenBank/DDBJ whole genome shotgun (WGS) entry which is preliminary data.</text>
</comment>
<gene>
    <name evidence="7" type="ORF">E2F50_21655</name>
</gene>
<dbReference type="Pfam" id="PF00589">
    <property type="entry name" value="Phage_integrase"/>
    <property type="match status" value="1"/>
</dbReference>
<sequence length="215" mass="23817">MRFPPRRFQKTKPRVTRRRSTHSGPLGKAKVLTAQQFDQAAEMALSKSLYGPRDQLFIMLSRYGGLRAREIATLHVEDVTDATGALADKIAISKRGAKYGKARTVRMHPNLKAALEKYLLNSKITSGPIFWSYRGGPATSNMVQKQIKSVYTLCGFEGARSHSGRRYVITTMAQAANMVGASLEDVRIFAGHSDITTTAAYVEESMYADKLVNLL</sequence>
<evidence type="ECO:0000256" key="5">
    <source>
        <dbReference type="SAM" id="MobiDB-lite"/>
    </source>
</evidence>
<dbReference type="PROSITE" id="PS51898">
    <property type="entry name" value="TYR_RECOMBINASE"/>
    <property type="match status" value="1"/>
</dbReference>